<feature type="transmembrane region" description="Helical" evidence="1">
    <location>
        <begin position="81"/>
        <end position="102"/>
    </location>
</feature>
<feature type="transmembrane region" description="Helical" evidence="1">
    <location>
        <begin position="29"/>
        <end position="51"/>
    </location>
</feature>
<evidence type="ECO:0000256" key="1">
    <source>
        <dbReference type="SAM" id="Phobius"/>
    </source>
</evidence>
<name>A0ABR7IUX4_9FLAO</name>
<feature type="transmembrane region" description="Helical" evidence="1">
    <location>
        <begin position="207"/>
        <end position="235"/>
    </location>
</feature>
<sequence length="313" mass="35906">MFQLYKKRNFNDLIGDTFNFFKVHGKNYFANYIAINGGVLLVLIVLLYFFIKIFYDGLFTNGLPNSGNGFESYFLQNIELFIGYGIGAFILILILTLINSLYPIAYLKLVERNEETNTTNIWKYIKSKIGKSLVFFLLSLVILFPITIIIGFLCFALVFILIGIPLILIVIPALFTCISFTYYNYITTNEGYFDSLSKGYKLFTKKPWPLIGSTMIIYFIVNTVVSFISFIPYFIGIFGVMFNIETEGIENQQETISFMIIMFGITFILSISLNYLLQNIISINQGIMYYSMIDETEKTSNISEIDLIGSNEE</sequence>
<dbReference type="EMBL" id="JACRUN010000001">
    <property type="protein sequence ID" value="MBC5833581.1"/>
    <property type="molecule type" value="Genomic_DNA"/>
</dbReference>
<feature type="transmembrane region" description="Helical" evidence="1">
    <location>
        <begin position="166"/>
        <end position="186"/>
    </location>
</feature>
<organism evidence="2 3">
    <name type="scientific">Flavobacterium bernardetii</name>
    <dbReference type="NCBI Taxonomy" id="2813823"/>
    <lineage>
        <taxon>Bacteria</taxon>
        <taxon>Pseudomonadati</taxon>
        <taxon>Bacteroidota</taxon>
        <taxon>Flavobacteriia</taxon>
        <taxon>Flavobacteriales</taxon>
        <taxon>Flavobacteriaceae</taxon>
        <taxon>Flavobacterium</taxon>
    </lineage>
</organism>
<evidence type="ECO:0008006" key="4">
    <source>
        <dbReference type="Google" id="ProtNLM"/>
    </source>
</evidence>
<evidence type="ECO:0000313" key="3">
    <source>
        <dbReference type="Proteomes" id="UP000605990"/>
    </source>
</evidence>
<feature type="transmembrane region" description="Helical" evidence="1">
    <location>
        <begin position="133"/>
        <end position="160"/>
    </location>
</feature>
<keyword evidence="1" id="KW-1133">Transmembrane helix</keyword>
<reference evidence="2 3" key="1">
    <citation type="submission" date="2020-08" db="EMBL/GenBank/DDBJ databases">
        <title>Description of novel Flavobacterium F-408 isolate.</title>
        <authorList>
            <person name="Saticioglu I.B."/>
            <person name="Duman M."/>
            <person name="Altun S."/>
        </authorList>
    </citation>
    <scope>NUCLEOTIDE SEQUENCE [LARGE SCALE GENOMIC DNA]</scope>
    <source>
        <strain evidence="2 3">F-408</strain>
    </source>
</reference>
<dbReference type="Proteomes" id="UP000605990">
    <property type="component" value="Unassembled WGS sequence"/>
</dbReference>
<evidence type="ECO:0000313" key="2">
    <source>
        <dbReference type="EMBL" id="MBC5833581.1"/>
    </source>
</evidence>
<accession>A0ABR7IUX4</accession>
<gene>
    <name evidence="2" type="ORF">H8R27_01660</name>
</gene>
<keyword evidence="3" id="KW-1185">Reference proteome</keyword>
<comment type="caution">
    <text evidence="2">The sequence shown here is derived from an EMBL/GenBank/DDBJ whole genome shotgun (WGS) entry which is preliminary data.</text>
</comment>
<feature type="transmembrane region" description="Helical" evidence="1">
    <location>
        <begin position="255"/>
        <end position="277"/>
    </location>
</feature>
<protein>
    <recommendedName>
        <fullName evidence="4">Glycerophosphoryl diester phosphodiesterase membrane domain-containing protein</fullName>
    </recommendedName>
</protein>
<proteinExistence type="predicted"/>
<dbReference type="RefSeq" id="WP_166124825.1">
    <property type="nucleotide sequence ID" value="NZ_JAANOQ010000001.1"/>
</dbReference>
<keyword evidence="1" id="KW-0472">Membrane</keyword>
<keyword evidence="1" id="KW-0812">Transmembrane</keyword>